<name>X1U9Y7_9ZZZZ</name>
<dbReference type="AlphaFoldDB" id="X1U9Y7"/>
<comment type="caution">
    <text evidence="1">The sequence shown here is derived from an EMBL/GenBank/DDBJ whole genome shotgun (WGS) entry which is preliminary data.</text>
</comment>
<accession>X1U9Y7</accession>
<protein>
    <submittedName>
        <fullName evidence="1">Uncharacterized protein</fullName>
    </submittedName>
</protein>
<feature type="non-terminal residue" evidence="1">
    <location>
        <position position="1"/>
    </location>
</feature>
<sequence>YPTRIADIVESFFTSFFTETAHLDGRSQKFKRNVVDLWNFLDGKKRFPYADLVKQGTIADLMNVEER</sequence>
<organism evidence="1">
    <name type="scientific">marine sediment metagenome</name>
    <dbReference type="NCBI Taxonomy" id="412755"/>
    <lineage>
        <taxon>unclassified sequences</taxon>
        <taxon>metagenomes</taxon>
        <taxon>ecological metagenomes</taxon>
    </lineage>
</organism>
<gene>
    <name evidence="1" type="ORF">S12H4_49724</name>
</gene>
<evidence type="ECO:0000313" key="1">
    <source>
        <dbReference type="EMBL" id="GAJ14299.1"/>
    </source>
</evidence>
<reference evidence="1" key="1">
    <citation type="journal article" date="2014" name="Front. Microbiol.">
        <title>High frequency of phylogenetically diverse reductive dehalogenase-homologous genes in deep subseafloor sedimentary metagenomes.</title>
        <authorList>
            <person name="Kawai M."/>
            <person name="Futagami T."/>
            <person name="Toyoda A."/>
            <person name="Takaki Y."/>
            <person name="Nishi S."/>
            <person name="Hori S."/>
            <person name="Arai W."/>
            <person name="Tsubouchi T."/>
            <person name="Morono Y."/>
            <person name="Uchiyama I."/>
            <person name="Ito T."/>
            <person name="Fujiyama A."/>
            <person name="Inagaki F."/>
            <person name="Takami H."/>
        </authorList>
    </citation>
    <scope>NUCLEOTIDE SEQUENCE</scope>
    <source>
        <strain evidence="1">Expedition CK06-06</strain>
    </source>
</reference>
<dbReference type="EMBL" id="BARW01031226">
    <property type="protein sequence ID" value="GAJ14299.1"/>
    <property type="molecule type" value="Genomic_DNA"/>
</dbReference>
<proteinExistence type="predicted"/>